<dbReference type="SUPFAM" id="SSF46785">
    <property type="entry name" value="Winged helix' DNA-binding domain"/>
    <property type="match status" value="1"/>
</dbReference>
<dbReference type="OrthoDB" id="8635520at2"/>
<dbReference type="InterPro" id="IPR000835">
    <property type="entry name" value="HTH_MarR-typ"/>
</dbReference>
<evidence type="ECO:0000313" key="2">
    <source>
        <dbReference type="EMBL" id="RMI33652.1"/>
    </source>
</evidence>
<dbReference type="PANTHER" id="PTHR33164:SF99">
    <property type="entry name" value="MARR FAMILY REGULATORY PROTEIN"/>
    <property type="match status" value="1"/>
</dbReference>
<dbReference type="SMART" id="SM00347">
    <property type="entry name" value="HTH_MARR"/>
    <property type="match status" value="1"/>
</dbReference>
<reference evidence="2 3" key="1">
    <citation type="submission" date="2018-10" db="EMBL/GenBank/DDBJ databases">
        <title>Isolation from cow dung.</title>
        <authorList>
            <person name="Ling L."/>
        </authorList>
    </citation>
    <scope>NUCLEOTIDE SEQUENCE [LARGE SCALE GENOMIC DNA]</scope>
    <source>
        <strain evidence="2 3">NEAU-LL90</strain>
    </source>
</reference>
<keyword evidence="3" id="KW-1185">Reference proteome</keyword>
<dbReference type="GO" id="GO:0006950">
    <property type="term" value="P:response to stress"/>
    <property type="evidence" value="ECO:0007669"/>
    <property type="project" value="TreeGrafter"/>
</dbReference>
<dbReference type="PROSITE" id="PS50995">
    <property type="entry name" value="HTH_MARR_2"/>
    <property type="match status" value="1"/>
</dbReference>
<dbReference type="InterPro" id="IPR036390">
    <property type="entry name" value="WH_DNA-bd_sf"/>
</dbReference>
<evidence type="ECO:0000313" key="3">
    <source>
        <dbReference type="Proteomes" id="UP000279275"/>
    </source>
</evidence>
<dbReference type="Proteomes" id="UP000279275">
    <property type="component" value="Unassembled WGS sequence"/>
</dbReference>
<protein>
    <submittedName>
        <fullName evidence="2">MarR family transcriptional regulator</fullName>
    </submittedName>
</protein>
<sequence length="151" mass="16474">MTPPQWLDDEEQRAWRAFLTAAGLVNRSLDQQLRADAGLSHLQYEVLVRLSEAPGGMVRMTELAADLTHSKSGLSYQIGQLVDAGLVRREPCPTDVRGINAVLTDAGRERLAAIAPGHVAKAREILIDVLTPAQLTALADGLEEVTRRLQQ</sequence>
<dbReference type="RefSeq" id="WP_122187491.1">
    <property type="nucleotide sequence ID" value="NZ_RFFH01000003.1"/>
</dbReference>
<evidence type="ECO:0000259" key="1">
    <source>
        <dbReference type="PROSITE" id="PS50995"/>
    </source>
</evidence>
<proteinExistence type="predicted"/>
<feature type="domain" description="HTH marR-type" evidence="1">
    <location>
        <begin position="11"/>
        <end position="147"/>
    </location>
</feature>
<dbReference type="Gene3D" id="1.10.10.10">
    <property type="entry name" value="Winged helix-like DNA-binding domain superfamily/Winged helix DNA-binding domain"/>
    <property type="match status" value="1"/>
</dbReference>
<organism evidence="2 3">
    <name type="scientific">Nocardia stercoris</name>
    <dbReference type="NCBI Taxonomy" id="2483361"/>
    <lineage>
        <taxon>Bacteria</taxon>
        <taxon>Bacillati</taxon>
        <taxon>Actinomycetota</taxon>
        <taxon>Actinomycetes</taxon>
        <taxon>Mycobacteriales</taxon>
        <taxon>Nocardiaceae</taxon>
        <taxon>Nocardia</taxon>
    </lineage>
</organism>
<dbReference type="Pfam" id="PF12802">
    <property type="entry name" value="MarR_2"/>
    <property type="match status" value="1"/>
</dbReference>
<dbReference type="InterPro" id="IPR036388">
    <property type="entry name" value="WH-like_DNA-bd_sf"/>
</dbReference>
<dbReference type="GO" id="GO:0003700">
    <property type="term" value="F:DNA-binding transcription factor activity"/>
    <property type="evidence" value="ECO:0007669"/>
    <property type="project" value="InterPro"/>
</dbReference>
<name>A0A3M2L7J0_9NOCA</name>
<comment type="caution">
    <text evidence="2">The sequence shown here is derived from an EMBL/GenBank/DDBJ whole genome shotgun (WGS) entry which is preliminary data.</text>
</comment>
<dbReference type="InterPro" id="IPR039422">
    <property type="entry name" value="MarR/SlyA-like"/>
</dbReference>
<dbReference type="EMBL" id="RFFH01000003">
    <property type="protein sequence ID" value="RMI33652.1"/>
    <property type="molecule type" value="Genomic_DNA"/>
</dbReference>
<accession>A0A3M2L7J0</accession>
<dbReference type="AlphaFoldDB" id="A0A3M2L7J0"/>
<gene>
    <name evidence="2" type="ORF">EBN03_08940</name>
</gene>
<dbReference type="PANTHER" id="PTHR33164">
    <property type="entry name" value="TRANSCRIPTIONAL REGULATOR, MARR FAMILY"/>
    <property type="match status" value="1"/>
</dbReference>